<evidence type="ECO:0000256" key="2">
    <source>
        <dbReference type="ARBA" id="ARBA00023015"/>
    </source>
</evidence>
<comment type="similarity">
    <text evidence="1">Belongs to the sigma-70 factor family. ECF subfamily.</text>
</comment>
<dbReference type="PANTHER" id="PTHR43133">
    <property type="entry name" value="RNA POLYMERASE ECF-TYPE SIGMA FACTO"/>
    <property type="match status" value="1"/>
</dbReference>
<dbReference type="InterPro" id="IPR036388">
    <property type="entry name" value="WH-like_DNA-bd_sf"/>
</dbReference>
<dbReference type="RefSeq" id="WP_177180330.1">
    <property type="nucleotide sequence ID" value="NZ_FOHB01000004.1"/>
</dbReference>
<evidence type="ECO:0000256" key="5">
    <source>
        <dbReference type="ARBA" id="ARBA00023163"/>
    </source>
</evidence>
<evidence type="ECO:0000256" key="1">
    <source>
        <dbReference type="ARBA" id="ARBA00010641"/>
    </source>
</evidence>
<dbReference type="Pfam" id="PF04542">
    <property type="entry name" value="Sigma70_r2"/>
    <property type="match status" value="1"/>
</dbReference>
<dbReference type="InterPro" id="IPR014284">
    <property type="entry name" value="RNA_pol_sigma-70_dom"/>
</dbReference>
<dbReference type="EMBL" id="FOHB01000004">
    <property type="protein sequence ID" value="SES23872.1"/>
    <property type="molecule type" value="Genomic_DNA"/>
</dbReference>
<sequence>MDDVGCAEEQATSEDSEGLLDGTVRAAVDGDGDAFGRLWTALSPSVAAYFRAHAVDDADDLTSEVFLAAFRALSRNTESFAQFKGLVFRIAHRRYVDWVRRSVRRRGSVPYDPAIDERCTASAEECAAELLGSQRALALLDVLTPDQRQVVTLRVFGDLSLQQTAEVLGRDVGTVKSLQHRGLARLRRRVEEEISGKPYPERPLLRWKARHV</sequence>
<evidence type="ECO:0000313" key="9">
    <source>
        <dbReference type="Proteomes" id="UP000199019"/>
    </source>
</evidence>
<dbReference type="CDD" id="cd06171">
    <property type="entry name" value="Sigma70_r4"/>
    <property type="match status" value="1"/>
</dbReference>
<evidence type="ECO:0000256" key="3">
    <source>
        <dbReference type="ARBA" id="ARBA00023082"/>
    </source>
</evidence>
<keyword evidence="3" id="KW-0731">Sigma factor</keyword>
<feature type="domain" description="RNA polymerase sigma factor 70 region 4 type 2" evidence="7">
    <location>
        <begin position="134"/>
        <end position="186"/>
    </location>
</feature>
<dbReference type="Gene3D" id="1.10.10.10">
    <property type="entry name" value="Winged helix-like DNA-binding domain superfamily/Winged helix DNA-binding domain"/>
    <property type="match status" value="1"/>
</dbReference>
<keyword evidence="2" id="KW-0805">Transcription regulation</keyword>
<proteinExistence type="inferred from homology"/>
<dbReference type="InterPro" id="IPR007627">
    <property type="entry name" value="RNA_pol_sigma70_r2"/>
</dbReference>
<evidence type="ECO:0000313" key="8">
    <source>
        <dbReference type="EMBL" id="SES23872.1"/>
    </source>
</evidence>
<reference evidence="9" key="1">
    <citation type="submission" date="2016-10" db="EMBL/GenBank/DDBJ databases">
        <authorList>
            <person name="Varghese N."/>
            <person name="Submissions S."/>
        </authorList>
    </citation>
    <scope>NUCLEOTIDE SEQUENCE [LARGE SCALE GENOMIC DNA]</scope>
    <source>
        <strain evidence="9">CGMCC 1.6963</strain>
    </source>
</reference>
<dbReference type="SUPFAM" id="SSF88946">
    <property type="entry name" value="Sigma2 domain of RNA polymerase sigma factors"/>
    <property type="match status" value="1"/>
</dbReference>
<dbReference type="GO" id="GO:0016987">
    <property type="term" value="F:sigma factor activity"/>
    <property type="evidence" value="ECO:0007669"/>
    <property type="project" value="UniProtKB-KW"/>
</dbReference>
<dbReference type="GO" id="GO:0003677">
    <property type="term" value="F:DNA binding"/>
    <property type="evidence" value="ECO:0007669"/>
    <property type="project" value="UniProtKB-KW"/>
</dbReference>
<name>A0A1H9VQK4_9MICO</name>
<protein>
    <submittedName>
        <fullName evidence="8">RNA polymerase sigma-70 factor, ECF subfamily</fullName>
    </submittedName>
</protein>
<dbReference type="InterPro" id="IPR039425">
    <property type="entry name" value="RNA_pol_sigma-70-like"/>
</dbReference>
<evidence type="ECO:0000259" key="7">
    <source>
        <dbReference type="Pfam" id="PF08281"/>
    </source>
</evidence>
<dbReference type="Gene3D" id="1.10.1740.10">
    <property type="match status" value="1"/>
</dbReference>
<dbReference type="STRING" id="587636.SAMN05216199_2501"/>
<keyword evidence="9" id="KW-1185">Reference proteome</keyword>
<dbReference type="Proteomes" id="UP000199019">
    <property type="component" value="Unassembled WGS sequence"/>
</dbReference>
<dbReference type="NCBIfam" id="TIGR02937">
    <property type="entry name" value="sigma70-ECF"/>
    <property type="match status" value="1"/>
</dbReference>
<dbReference type="SUPFAM" id="SSF88659">
    <property type="entry name" value="Sigma3 and sigma4 domains of RNA polymerase sigma factors"/>
    <property type="match status" value="1"/>
</dbReference>
<dbReference type="InterPro" id="IPR013249">
    <property type="entry name" value="RNA_pol_sigma70_r4_t2"/>
</dbReference>
<gene>
    <name evidence="8" type="ORF">SAMN05216199_2501</name>
</gene>
<dbReference type="InterPro" id="IPR013325">
    <property type="entry name" value="RNA_pol_sigma_r2"/>
</dbReference>
<accession>A0A1H9VQK4</accession>
<evidence type="ECO:0000256" key="4">
    <source>
        <dbReference type="ARBA" id="ARBA00023125"/>
    </source>
</evidence>
<feature type="domain" description="RNA polymerase sigma-70 region 2" evidence="6">
    <location>
        <begin position="51"/>
        <end position="104"/>
    </location>
</feature>
<dbReference type="GO" id="GO:0006352">
    <property type="term" value="P:DNA-templated transcription initiation"/>
    <property type="evidence" value="ECO:0007669"/>
    <property type="project" value="InterPro"/>
</dbReference>
<dbReference type="Pfam" id="PF08281">
    <property type="entry name" value="Sigma70_r4_2"/>
    <property type="match status" value="1"/>
</dbReference>
<keyword evidence="5" id="KW-0804">Transcription</keyword>
<dbReference type="InterPro" id="IPR013324">
    <property type="entry name" value="RNA_pol_sigma_r3/r4-like"/>
</dbReference>
<evidence type="ECO:0000259" key="6">
    <source>
        <dbReference type="Pfam" id="PF04542"/>
    </source>
</evidence>
<dbReference type="AlphaFoldDB" id="A0A1H9VQK4"/>
<keyword evidence="4" id="KW-0238">DNA-binding</keyword>
<organism evidence="8 9">
    <name type="scientific">Pedococcus cremeus</name>
    <dbReference type="NCBI Taxonomy" id="587636"/>
    <lineage>
        <taxon>Bacteria</taxon>
        <taxon>Bacillati</taxon>
        <taxon>Actinomycetota</taxon>
        <taxon>Actinomycetes</taxon>
        <taxon>Micrococcales</taxon>
        <taxon>Intrasporangiaceae</taxon>
        <taxon>Pedococcus</taxon>
    </lineage>
</organism>
<dbReference type="PANTHER" id="PTHR43133:SF58">
    <property type="entry name" value="ECF RNA POLYMERASE SIGMA FACTOR SIGD"/>
    <property type="match status" value="1"/>
</dbReference>